<dbReference type="GeneID" id="91473008"/>
<dbReference type="PROSITE" id="PS51257">
    <property type="entry name" value="PROKAR_LIPOPROTEIN"/>
    <property type="match status" value="1"/>
</dbReference>
<evidence type="ECO:0000256" key="1">
    <source>
        <dbReference type="SAM" id="SignalP"/>
    </source>
</evidence>
<keyword evidence="1" id="KW-0732">Signal</keyword>
<dbReference type="Proteomes" id="UP000649259">
    <property type="component" value="Unassembled WGS sequence"/>
</dbReference>
<dbReference type="EMBL" id="BNEB01000005">
    <property type="protein sequence ID" value="GHI63531.1"/>
    <property type="molecule type" value="Genomic_DNA"/>
</dbReference>
<name>A0ABQ3S5Y1_9ACTN</name>
<sequence>MAASRSLTALAGIMLLGAALTACGDQALGTIETRDGVKPVEKISNPSSDGCHRFVKGVTHVANYTQSDIVLYQTADCSEPPGVDSTYLSTQTQDEAVRSTGPWRSFTVVH</sequence>
<protein>
    <recommendedName>
        <fullName evidence="4">Lipoprotein</fullName>
    </recommendedName>
</protein>
<evidence type="ECO:0008006" key="4">
    <source>
        <dbReference type="Google" id="ProtNLM"/>
    </source>
</evidence>
<dbReference type="RefSeq" id="WP_189924975.1">
    <property type="nucleotide sequence ID" value="NZ_BMSI01000010.1"/>
</dbReference>
<evidence type="ECO:0000313" key="2">
    <source>
        <dbReference type="EMBL" id="GHI63531.1"/>
    </source>
</evidence>
<gene>
    <name evidence="2" type="ORF">Saso_51810</name>
</gene>
<keyword evidence="3" id="KW-1185">Reference proteome</keyword>
<comment type="caution">
    <text evidence="2">The sequence shown here is derived from an EMBL/GenBank/DDBJ whole genome shotgun (WGS) entry which is preliminary data.</text>
</comment>
<proteinExistence type="predicted"/>
<organism evidence="2 3">
    <name type="scientific">Streptomyces asoensis</name>
    <dbReference type="NCBI Taxonomy" id="249586"/>
    <lineage>
        <taxon>Bacteria</taxon>
        <taxon>Bacillati</taxon>
        <taxon>Actinomycetota</taxon>
        <taxon>Actinomycetes</taxon>
        <taxon>Kitasatosporales</taxon>
        <taxon>Streptomycetaceae</taxon>
        <taxon>Streptomyces</taxon>
    </lineage>
</organism>
<feature type="chain" id="PRO_5045947335" description="Lipoprotein" evidence="1">
    <location>
        <begin position="25"/>
        <end position="110"/>
    </location>
</feature>
<evidence type="ECO:0000313" key="3">
    <source>
        <dbReference type="Proteomes" id="UP000649259"/>
    </source>
</evidence>
<reference evidence="3" key="1">
    <citation type="submission" date="2023-07" db="EMBL/GenBank/DDBJ databases">
        <title>Whole genome shotgun sequence of Streptomyces cacaoi subsp. asoensis NBRC 13813.</title>
        <authorList>
            <person name="Komaki H."/>
            <person name="Tamura T."/>
        </authorList>
    </citation>
    <scope>NUCLEOTIDE SEQUENCE [LARGE SCALE GENOMIC DNA]</scope>
    <source>
        <strain evidence="3">NBRC 13813</strain>
    </source>
</reference>
<accession>A0ABQ3S5Y1</accession>
<feature type="signal peptide" evidence="1">
    <location>
        <begin position="1"/>
        <end position="24"/>
    </location>
</feature>